<organism evidence="2 3">
    <name type="scientific">Ancylomarina subtilis</name>
    <dbReference type="NCBI Taxonomy" id="1639035"/>
    <lineage>
        <taxon>Bacteria</taxon>
        <taxon>Pseudomonadati</taxon>
        <taxon>Bacteroidota</taxon>
        <taxon>Bacteroidia</taxon>
        <taxon>Marinilabiliales</taxon>
        <taxon>Marinifilaceae</taxon>
        <taxon>Ancylomarina</taxon>
    </lineage>
</organism>
<evidence type="ECO:0000313" key="3">
    <source>
        <dbReference type="Proteomes" id="UP000293562"/>
    </source>
</evidence>
<accession>A0A4Q7VJ81</accession>
<sequence length="130" mass="13934">MKTKNNKEMKIAIPTKDNQVDSHFGHCEYFSIVELTADNKIGSIELMESPQGCGCKSNVANQLAEMGVKVMLAGNMGQGAVNKISQAGIQVYRGCSGDVRELAEAYLQENVVDSGTTCAGHGDSDHVCQH</sequence>
<dbReference type="Proteomes" id="UP000293562">
    <property type="component" value="Unassembled WGS sequence"/>
</dbReference>
<gene>
    <name evidence="2" type="ORF">EV201_0766</name>
</gene>
<protein>
    <submittedName>
        <fullName evidence="2">Putative Fe-Mo cluster-binding NifX family protein</fullName>
    </submittedName>
</protein>
<name>A0A4Q7VJ81_9BACT</name>
<comment type="caution">
    <text evidence="2">The sequence shown here is derived from an EMBL/GenBank/DDBJ whole genome shotgun (WGS) entry which is preliminary data.</text>
</comment>
<dbReference type="EMBL" id="SHKN01000001">
    <property type="protein sequence ID" value="RZT96134.1"/>
    <property type="molecule type" value="Genomic_DNA"/>
</dbReference>
<dbReference type="PANTHER" id="PTHR42983:SF1">
    <property type="entry name" value="IRON-MOLYBDENUM PROTEIN"/>
    <property type="match status" value="1"/>
</dbReference>
<dbReference type="InterPro" id="IPR033913">
    <property type="entry name" value="MTH1175_dom"/>
</dbReference>
<keyword evidence="3" id="KW-1185">Reference proteome</keyword>
<proteinExistence type="predicted"/>
<dbReference type="SUPFAM" id="SSF53146">
    <property type="entry name" value="Nitrogenase accessory factor-like"/>
    <property type="match status" value="1"/>
</dbReference>
<dbReference type="InterPro" id="IPR003731">
    <property type="entry name" value="Di-Nase_FeMo-co_biosynth"/>
</dbReference>
<feature type="domain" description="Dinitrogenase iron-molybdenum cofactor biosynthesis" evidence="1">
    <location>
        <begin position="17"/>
        <end position="107"/>
    </location>
</feature>
<dbReference type="PANTHER" id="PTHR42983">
    <property type="entry name" value="DINITROGENASE IRON-MOLYBDENUM COFACTOR PROTEIN-RELATED"/>
    <property type="match status" value="1"/>
</dbReference>
<reference evidence="2 3" key="1">
    <citation type="submission" date="2019-02" db="EMBL/GenBank/DDBJ databases">
        <title>Genomic Encyclopedia of Type Strains, Phase IV (KMG-IV): sequencing the most valuable type-strain genomes for metagenomic binning, comparative biology and taxonomic classification.</title>
        <authorList>
            <person name="Goeker M."/>
        </authorList>
    </citation>
    <scope>NUCLEOTIDE SEQUENCE [LARGE SCALE GENOMIC DNA]</scope>
    <source>
        <strain evidence="2 3">DSM 28825</strain>
    </source>
</reference>
<dbReference type="Pfam" id="PF02579">
    <property type="entry name" value="Nitro_FeMo-Co"/>
    <property type="match status" value="1"/>
</dbReference>
<dbReference type="InterPro" id="IPR036105">
    <property type="entry name" value="DiNase_FeMo-co_biosyn_sf"/>
</dbReference>
<evidence type="ECO:0000313" key="2">
    <source>
        <dbReference type="EMBL" id="RZT96134.1"/>
    </source>
</evidence>
<dbReference type="CDD" id="cd00851">
    <property type="entry name" value="MTH1175"/>
    <property type="match status" value="1"/>
</dbReference>
<dbReference type="Gene3D" id="3.30.420.130">
    <property type="entry name" value="Dinitrogenase iron-molybdenum cofactor biosynthesis domain"/>
    <property type="match status" value="1"/>
</dbReference>
<evidence type="ECO:0000259" key="1">
    <source>
        <dbReference type="Pfam" id="PF02579"/>
    </source>
</evidence>
<dbReference type="AlphaFoldDB" id="A0A4Q7VJ81"/>